<dbReference type="Proteomes" id="UP000828390">
    <property type="component" value="Unassembled WGS sequence"/>
</dbReference>
<evidence type="ECO:0008006" key="3">
    <source>
        <dbReference type="Google" id="ProtNLM"/>
    </source>
</evidence>
<accession>A0A9D4RMA9</accession>
<reference evidence="1" key="1">
    <citation type="journal article" date="2019" name="bioRxiv">
        <title>The Genome of the Zebra Mussel, Dreissena polymorpha: A Resource for Invasive Species Research.</title>
        <authorList>
            <person name="McCartney M.A."/>
            <person name="Auch B."/>
            <person name="Kono T."/>
            <person name="Mallez S."/>
            <person name="Zhang Y."/>
            <person name="Obille A."/>
            <person name="Becker A."/>
            <person name="Abrahante J.E."/>
            <person name="Garbe J."/>
            <person name="Badalamenti J.P."/>
            <person name="Herman A."/>
            <person name="Mangelson H."/>
            <person name="Liachko I."/>
            <person name="Sullivan S."/>
            <person name="Sone E.D."/>
            <person name="Koren S."/>
            <person name="Silverstein K.A.T."/>
            <person name="Beckman K.B."/>
            <person name="Gohl D.M."/>
        </authorList>
    </citation>
    <scope>NUCLEOTIDE SEQUENCE</scope>
    <source>
        <strain evidence="1">Duluth1</strain>
        <tissue evidence="1">Whole animal</tissue>
    </source>
</reference>
<reference evidence="1" key="2">
    <citation type="submission" date="2020-11" db="EMBL/GenBank/DDBJ databases">
        <authorList>
            <person name="McCartney M.A."/>
            <person name="Auch B."/>
            <person name="Kono T."/>
            <person name="Mallez S."/>
            <person name="Becker A."/>
            <person name="Gohl D.M."/>
            <person name="Silverstein K.A.T."/>
            <person name="Koren S."/>
            <person name="Bechman K.B."/>
            <person name="Herman A."/>
            <person name="Abrahante J.E."/>
            <person name="Garbe J."/>
        </authorList>
    </citation>
    <scope>NUCLEOTIDE SEQUENCE</scope>
    <source>
        <strain evidence="1">Duluth1</strain>
        <tissue evidence="1">Whole animal</tissue>
    </source>
</reference>
<dbReference type="AlphaFoldDB" id="A0A9D4RMA9"/>
<name>A0A9D4RMA9_DREPO</name>
<organism evidence="1 2">
    <name type="scientific">Dreissena polymorpha</name>
    <name type="common">Zebra mussel</name>
    <name type="synonym">Mytilus polymorpha</name>
    <dbReference type="NCBI Taxonomy" id="45954"/>
    <lineage>
        <taxon>Eukaryota</taxon>
        <taxon>Metazoa</taxon>
        <taxon>Spiralia</taxon>
        <taxon>Lophotrochozoa</taxon>
        <taxon>Mollusca</taxon>
        <taxon>Bivalvia</taxon>
        <taxon>Autobranchia</taxon>
        <taxon>Heteroconchia</taxon>
        <taxon>Euheterodonta</taxon>
        <taxon>Imparidentia</taxon>
        <taxon>Neoheterodontei</taxon>
        <taxon>Myida</taxon>
        <taxon>Dreissenoidea</taxon>
        <taxon>Dreissenidae</taxon>
        <taxon>Dreissena</taxon>
    </lineage>
</organism>
<gene>
    <name evidence="1" type="ORF">DPMN_036896</name>
</gene>
<evidence type="ECO:0000313" key="2">
    <source>
        <dbReference type="Proteomes" id="UP000828390"/>
    </source>
</evidence>
<protein>
    <recommendedName>
        <fullName evidence="3">Tripartite motif-containing protein 2</fullName>
    </recommendedName>
</protein>
<proteinExistence type="predicted"/>
<sequence length="131" mass="14689">MIKGDANTCCITGICETASEALLITDQHNRKVKLLDRTYKVVAHYDLPNTPWSMCSIDSSLAAENMSNKEVHFIRVTNGQLIKDRILKLEHCCIGIAHQDSNLYITDGTALYHYTVNGTLVREMFRDTSGP</sequence>
<evidence type="ECO:0000313" key="1">
    <source>
        <dbReference type="EMBL" id="KAH3873659.1"/>
    </source>
</evidence>
<dbReference type="SUPFAM" id="SSF63829">
    <property type="entry name" value="Calcium-dependent phosphotriesterase"/>
    <property type="match status" value="1"/>
</dbReference>
<comment type="caution">
    <text evidence="1">The sequence shown here is derived from an EMBL/GenBank/DDBJ whole genome shotgun (WGS) entry which is preliminary data.</text>
</comment>
<dbReference type="EMBL" id="JAIWYP010000002">
    <property type="protein sequence ID" value="KAH3873659.1"/>
    <property type="molecule type" value="Genomic_DNA"/>
</dbReference>
<keyword evidence="2" id="KW-1185">Reference proteome</keyword>